<evidence type="ECO:0000259" key="3">
    <source>
        <dbReference type="Pfam" id="PF03358"/>
    </source>
</evidence>
<dbReference type="InterPro" id="IPR005025">
    <property type="entry name" value="FMN_Rdtase-like_dom"/>
</dbReference>
<gene>
    <name evidence="4" type="ORF">GH807_02925</name>
</gene>
<evidence type="ECO:0000313" key="4">
    <source>
        <dbReference type="EMBL" id="MBC3796005.1"/>
    </source>
</evidence>
<accession>A0ABR6WHR7</accession>
<dbReference type="Gene3D" id="3.40.50.360">
    <property type="match status" value="1"/>
</dbReference>
<dbReference type="InterPro" id="IPR029039">
    <property type="entry name" value="Flavoprotein-like_sf"/>
</dbReference>
<dbReference type="PANTHER" id="PTHR43278">
    <property type="entry name" value="NAD(P)H-DEPENDENT FMN-CONTAINING OXIDOREDUCTASE YWQN-RELATED"/>
    <property type="match status" value="1"/>
</dbReference>
<proteinExistence type="predicted"/>
<evidence type="ECO:0000313" key="5">
    <source>
        <dbReference type="Proteomes" id="UP000653358"/>
    </source>
</evidence>
<dbReference type="InterPro" id="IPR051796">
    <property type="entry name" value="ISF_SsuE-like"/>
</dbReference>
<protein>
    <submittedName>
        <fullName evidence="4">Flavodoxin family protein</fullName>
    </submittedName>
</protein>
<dbReference type="RefSeq" id="WP_148602658.1">
    <property type="nucleotide sequence ID" value="NZ_RXYB01000003.1"/>
</dbReference>
<name>A0ABR6WHR7_9FIRM</name>
<evidence type="ECO:0000256" key="1">
    <source>
        <dbReference type="ARBA" id="ARBA00022630"/>
    </source>
</evidence>
<dbReference type="SUPFAM" id="SSF52218">
    <property type="entry name" value="Flavoproteins"/>
    <property type="match status" value="1"/>
</dbReference>
<dbReference type="EMBL" id="WJBB01000002">
    <property type="protein sequence ID" value="MBC3796005.1"/>
    <property type="molecule type" value="Genomic_DNA"/>
</dbReference>
<dbReference type="PANTHER" id="PTHR43278:SF1">
    <property type="entry name" value="IRON-SULFUR FLAVOPROTEIN MJ1083"/>
    <property type="match status" value="1"/>
</dbReference>
<organism evidence="4 5">
    <name type="scientific">Acetobacterium tundrae</name>
    <dbReference type="NCBI Taxonomy" id="132932"/>
    <lineage>
        <taxon>Bacteria</taxon>
        <taxon>Bacillati</taxon>
        <taxon>Bacillota</taxon>
        <taxon>Clostridia</taxon>
        <taxon>Eubacteriales</taxon>
        <taxon>Eubacteriaceae</taxon>
        <taxon>Acetobacterium</taxon>
    </lineage>
</organism>
<dbReference type="Pfam" id="PF03358">
    <property type="entry name" value="FMN_red"/>
    <property type="match status" value="1"/>
</dbReference>
<reference evidence="4 5" key="1">
    <citation type="journal article" date="2020" name="mSystems">
        <title>Defining Genomic and Predicted Metabolic Features of the Acetobacterium Genus.</title>
        <authorList>
            <person name="Ross D.E."/>
            <person name="Marshall C.W."/>
            <person name="Gulliver D."/>
            <person name="May H.D."/>
            <person name="Norman R.S."/>
        </authorList>
    </citation>
    <scope>NUCLEOTIDE SEQUENCE [LARGE SCALE GENOMIC DNA]</scope>
    <source>
        <strain evidence="4 5">DSM 9173</strain>
    </source>
</reference>
<keyword evidence="5" id="KW-1185">Reference proteome</keyword>
<sequence length="185" mass="20475">MKICILSGNPKKDGLCQSVIDAAKLGATDGGAEVDEIKLCDFKLIRCQVCGDGWGPCRDENFCKFGKDGFDEIVARIESSDAIIFASPVYWGETSETFKSFIDRLRRCEFNGQKVLRNKQVLMIASAGGTGNGLLTSLEQMDRFCRHTGMVIFDYIGVNRWNNDYKKVTAKAAAYAMASGRKTEK</sequence>
<keyword evidence="2" id="KW-0288">FMN</keyword>
<dbReference type="Proteomes" id="UP000653358">
    <property type="component" value="Unassembled WGS sequence"/>
</dbReference>
<comment type="caution">
    <text evidence="4">The sequence shown here is derived from an EMBL/GenBank/DDBJ whole genome shotgun (WGS) entry which is preliminary data.</text>
</comment>
<feature type="domain" description="NADPH-dependent FMN reductase-like" evidence="3">
    <location>
        <begin position="1"/>
        <end position="153"/>
    </location>
</feature>
<evidence type="ECO:0000256" key="2">
    <source>
        <dbReference type="ARBA" id="ARBA00022643"/>
    </source>
</evidence>
<keyword evidence="1" id="KW-0285">Flavoprotein</keyword>